<reference evidence="2" key="1">
    <citation type="journal article" date="2019" name="Environ. Microbiol.">
        <title>Fungal ecological strategies reflected in gene transcription - a case study of two litter decomposers.</title>
        <authorList>
            <person name="Barbi F."/>
            <person name="Kohler A."/>
            <person name="Barry K."/>
            <person name="Baskaran P."/>
            <person name="Daum C."/>
            <person name="Fauchery L."/>
            <person name="Ihrmark K."/>
            <person name="Kuo A."/>
            <person name="LaButti K."/>
            <person name="Lipzen A."/>
            <person name="Morin E."/>
            <person name="Grigoriev I.V."/>
            <person name="Henrissat B."/>
            <person name="Lindahl B."/>
            <person name="Martin F."/>
        </authorList>
    </citation>
    <scope>NUCLEOTIDE SEQUENCE</scope>
    <source>
        <strain evidence="2">JB14</strain>
    </source>
</reference>
<keyword evidence="3" id="KW-1185">Reference proteome</keyword>
<dbReference type="AlphaFoldDB" id="A0A6A4HF77"/>
<dbReference type="Proteomes" id="UP000799118">
    <property type="component" value="Unassembled WGS sequence"/>
</dbReference>
<evidence type="ECO:0000313" key="3">
    <source>
        <dbReference type="Proteomes" id="UP000799118"/>
    </source>
</evidence>
<feature type="transmembrane region" description="Helical" evidence="1">
    <location>
        <begin position="109"/>
        <end position="129"/>
    </location>
</feature>
<evidence type="ECO:0000313" key="2">
    <source>
        <dbReference type="EMBL" id="KAE9395754.1"/>
    </source>
</evidence>
<proteinExistence type="predicted"/>
<feature type="transmembrane region" description="Helical" evidence="1">
    <location>
        <begin position="141"/>
        <end position="159"/>
    </location>
</feature>
<keyword evidence="1" id="KW-0812">Transmembrane</keyword>
<name>A0A6A4HF77_9AGAR</name>
<accession>A0A6A4HF77</accession>
<sequence length="266" mass="29574">MTLDESQEIVFAGAIFFENISEMIFLCALNGVYTLAFAISIYILLQRKSKSLPHKALTVLILAGFAMSIIYSWSTIAYNLLLAKFGLVVSLPGGILVQDNAGNLKSLTAVILEDWAGILIFLIADTVILWRAWAVWPDSGLIKWTLLFILLLDIGVNIADITVNTRANLVGTLFIAYRAWKHHRSVKGISKKRTHAESILLLIIESGAIYGLVQCSDKDFYFNFQLMNPVALVLLIQTGKTYEHSVHLEDMPSIPETQETVSSKVI</sequence>
<dbReference type="OrthoDB" id="2744793at2759"/>
<gene>
    <name evidence="2" type="ORF">BT96DRAFT_977836</name>
</gene>
<feature type="transmembrane region" description="Helical" evidence="1">
    <location>
        <begin position="23"/>
        <end position="45"/>
    </location>
</feature>
<protein>
    <submittedName>
        <fullName evidence="2">Uncharacterized protein</fullName>
    </submittedName>
</protein>
<dbReference type="EMBL" id="ML769525">
    <property type="protein sequence ID" value="KAE9395754.1"/>
    <property type="molecule type" value="Genomic_DNA"/>
</dbReference>
<organism evidence="2 3">
    <name type="scientific">Gymnopus androsaceus JB14</name>
    <dbReference type="NCBI Taxonomy" id="1447944"/>
    <lineage>
        <taxon>Eukaryota</taxon>
        <taxon>Fungi</taxon>
        <taxon>Dikarya</taxon>
        <taxon>Basidiomycota</taxon>
        <taxon>Agaricomycotina</taxon>
        <taxon>Agaricomycetes</taxon>
        <taxon>Agaricomycetidae</taxon>
        <taxon>Agaricales</taxon>
        <taxon>Marasmiineae</taxon>
        <taxon>Omphalotaceae</taxon>
        <taxon>Gymnopus</taxon>
    </lineage>
</organism>
<keyword evidence="1" id="KW-0472">Membrane</keyword>
<feature type="transmembrane region" description="Helical" evidence="1">
    <location>
        <begin position="57"/>
        <end position="74"/>
    </location>
</feature>
<keyword evidence="1" id="KW-1133">Transmembrane helix</keyword>
<evidence type="ECO:0000256" key="1">
    <source>
        <dbReference type="SAM" id="Phobius"/>
    </source>
</evidence>